<protein>
    <submittedName>
        <fullName evidence="2">Uncharacterized protein</fullName>
    </submittedName>
</protein>
<keyword evidence="1" id="KW-0732">Signal</keyword>
<name>A0A177EGK6_9MICR</name>
<dbReference type="AlphaFoldDB" id="A0A177EGK6"/>
<dbReference type="VEuPathDB" id="MicrosporidiaDB:NEDG_01861"/>
<feature type="signal peptide" evidence="1">
    <location>
        <begin position="1"/>
        <end position="37"/>
    </location>
</feature>
<proteinExistence type="predicted"/>
<sequence>MKTGSLWYFGRVGRKLANGPILCLIALLLLVRSAVEALDTGDYVTSPYIGQTIEFFSASCYRQYTNTFESAQTATTTYFLKKQGTKMNIAIDKYTLASVPEKMAHEFEFSAIRIVSSNQAYGPNTVNLAVLEKILSAFGRLCTSVLELGRIIIKDSADMKSSTQDLAGGVQAVPHKDSTSGGEVARCVLEIKSLKLLGTTEAAIKWFSARVDLSLSQIDLEIRDRMKMDSLEVLDEFNASRIVRLSILQLMVLRSLECKWLREGPLPSVLVIETFYLLSPNISGQIAQNILGTPWEQLRLSKQMWGEIVKQNNKQQTIKVDSLVLHIPYFATSSEFQASLLPPMGETLASVTSLTINLHSGKKEVTPEVLTTTLESITRHFRDVVHISIAPGYKLSTVTKFIEETQFVIETNPGLASIKVNGIECVHRTEQSGPILCLSPEVWELYTQGKLGEELTRTGADLSQLAPEQEAMVMRLGGVDHTKSICAQSQYTFDDLKRSSALQPPKKIEIFILDRPEDQVSGGCVARVVVKNEPNPDLFVCPVCARKTKLPPVMNKIQKNDQGNFVLAAYTPPSAAAVVMVFPQAQSNPSLSTNL</sequence>
<evidence type="ECO:0000256" key="1">
    <source>
        <dbReference type="SAM" id="SignalP"/>
    </source>
</evidence>
<dbReference type="RefSeq" id="XP_067544811.1">
    <property type="nucleotide sequence ID" value="XM_067689279.1"/>
</dbReference>
<dbReference type="GeneID" id="93648211"/>
<evidence type="ECO:0000313" key="3">
    <source>
        <dbReference type="Proteomes" id="UP000185944"/>
    </source>
</evidence>
<dbReference type="Proteomes" id="UP000185944">
    <property type="component" value="Unassembled WGS sequence"/>
</dbReference>
<keyword evidence="3" id="KW-1185">Reference proteome</keyword>
<accession>A0A177EGK6</accession>
<reference evidence="2 3" key="1">
    <citation type="submission" date="2016-02" db="EMBL/GenBank/DDBJ databases">
        <title>Discovery of a natural microsporidian pathogen with a broad tissue tropism in Caenorhabditis elegans.</title>
        <authorList>
            <person name="Luallen R.J."/>
            <person name="Reinke A.W."/>
            <person name="Tong L."/>
            <person name="Botts M.R."/>
            <person name="Felix M.-A."/>
            <person name="Troemel E.R."/>
        </authorList>
    </citation>
    <scope>NUCLEOTIDE SEQUENCE [LARGE SCALE GENOMIC DNA]</scope>
    <source>
        <strain evidence="2 3">JUm2807</strain>
    </source>
</reference>
<evidence type="ECO:0000313" key="2">
    <source>
        <dbReference type="EMBL" id="OAG31087.1"/>
    </source>
</evidence>
<feature type="chain" id="PRO_5008060430" evidence="1">
    <location>
        <begin position="38"/>
        <end position="595"/>
    </location>
</feature>
<gene>
    <name evidence="2" type="ORF">NEDG_01861</name>
</gene>
<dbReference type="EMBL" id="LTDL01000022">
    <property type="protein sequence ID" value="OAG31087.1"/>
    <property type="molecule type" value="Genomic_DNA"/>
</dbReference>
<comment type="caution">
    <text evidence="2">The sequence shown here is derived from an EMBL/GenBank/DDBJ whole genome shotgun (WGS) entry which is preliminary data.</text>
</comment>
<organism evidence="2 3">
    <name type="scientific">Nematocida displodere</name>
    <dbReference type="NCBI Taxonomy" id="1805483"/>
    <lineage>
        <taxon>Eukaryota</taxon>
        <taxon>Fungi</taxon>
        <taxon>Fungi incertae sedis</taxon>
        <taxon>Microsporidia</taxon>
        <taxon>Nematocida</taxon>
    </lineage>
</organism>